<feature type="domain" description="Thiolase C-terminal" evidence="2">
    <location>
        <begin position="291"/>
        <end position="404"/>
    </location>
</feature>
<dbReference type="InterPro" id="IPR020616">
    <property type="entry name" value="Thiolase_N"/>
</dbReference>
<dbReference type="PANTHER" id="PTHR42870">
    <property type="entry name" value="ACETYL-COA C-ACETYLTRANSFERASE"/>
    <property type="match status" value="1"/>
</dbReference>
<dbReference type="InterPro" id="IPR002155">
    <property type="entry name" value="Thiolase"/>
</dbReference>
<dbReference type="Gene3D" id="3.40.47.10">
    <property type="match status" value="1"/>
</dbReference>
<dbReference type="EMBL" id="JAINVV010000008">
    <property type="protein sequence ID" value="MBY8824169.1"/>
    <property type="molecule type" value="Genomic_DNA"/>
</dbReference>
<dbReference type="PANTHER" id="PTHR42870:SF1">
    <property type="entry name" value="NON-SPECIFIC LIPID-TRANSFER PROTEIN-LIKE 2"/>
    <property type="match status" value="1"/>
</dbReference>
<feature type="domain" description="Thiolase N-terminal" evidence="1">
    <location>
        <begin position="7"/>
        <end position="213"/>
    </location>
</feature>
<comment type="caution">
    <text evidence="3">The sequence shown here is derived from an EMBL/GenBank/DDBJ whole genome shotgun (WGS) entry which is preliminary data.</text>
</comment>
<dbReference type="CDD" id="cd00829">
    <property type="entry name" value="SCP-x_thiolase"/>
    <property type="match status" value="1"/>
</dbReference>
<dbReference type="Pfam" id="PF22691">
    <property type="entry name" value="Thiolase_C_1"/>
    <property type="match status" value="1"/>
</dbReference>
<accession>A0ABS7PS56</accession>
<proteinExistence type="predicted"/>
<evidence type="ECO:0000259" key="2">
    <source>
        <dbReference type="Pfam" id="PF22691"/>
    </source>
</evidence>
<dbReference type="PIRSF" id="PIRSF000429">
    <property type="entry name" value="Ac-CoA_Ac_transf"/>
    <property type="match status" value="1"/>
</dbReference>
<evidence type="ECO:0000259" key="1">
    <source>
        <dbReference type="Pfam" id="PF00108"/>
    </source>
</evidence>
<sequence>MSASRAVYVVGVHATAVGRFADRSLKSLTREAVEGAVADAGLEQSREIGSAWFANCGMWVEGQGSIRGQVMLTPLIRDGLLAERLPIFNIEGGCASAAMALQGARKDIAAGDVDLALAVAAERTFYPDAPERTAALFNGGIDQFDPHEWHDYYARAGEVAGKRFETGADRTVFMDTYAMQAAHHMARYGTTIEQIAAVAAKNHSIAVDNPKAQYRFPMTVEQVLADRPVSYPLTRAMCAPLGDGAAAAILCSQAWLDRAPATVQARAVRIAGTALTSGKYRGLDEPSLSHVAAQRAYAMAGIGPARIDLAEVHDATAFSEIYQSEMLGFCAPGEGGALAGSGATALGGSLPINLSGGLESKGHPVGATGLMMIEELVRQLRGEAGARQAVRHRIALAETGGGVVGFDEGACAVTILER</sequence>
<keyword evidence="4" id="KW-1185">Reference proteome</keyword>
<gene>
    <name evidence="3" type="ORF">K7G82_17830</name>
</gene>
<dbReference type="Proteomes" id="UP000706039">
    <property type="component" value="Unassembled WGS sequence"/>
</dbReference>
<organism evidence="3 4">
    <name type="scientific">Sphingomonas colocasiae</name>
    <dbReference type="NCBI Taxonomy" id="1848973"/>
    <lineage>
        <taxon>Bacteria</taxon>
        <taxon>Pseudomonadati</taxon>
        <taxon>Pseudomonadota</taxon>
        <taxon>Alphaproteobacteria</taxon>
        <taxon>Sphingomonadales</taxon>
        <taxon>Sphingomonadaceae</taxon>
        <taxon>Sphingomonas</taxon>
    </lineage>
</organism>
<dbReference type="InterPro" id="IPR016039">
    <property type="entry name" value="Thiolase-like"/>
</dbReference>
<reference evidence="3 4" key="1">
    <citation type="submission" date="2021-08" db="EMBL/GenBank/DDBJ databases">
        <authorList>
            <person name="Tuo L."/>
        </authorList>
    </citation>
    <scope>NUCLEOTIDE SEQUENCE [LARGE SCALE GENOMIC DNA]</scope>
    <source>
        <strain evidence="3 4">JCM 31229</strain>
    </source>
</reference>
<protein>
    <submittedName>
        <fullName evidence="3">Thiolase family protein</fullName>
    </submittedName>
</protein>
<dbReference type="SUPFAM" id="SSF53901">
    <property type="entry name" value="Thiolase-like"/>
    <property type="match status" value="2"/>
</dbReference>
<dbReference type="RefSeq" id="WP_222991255.1">
    <property type="nucleotide sequence ID" value="NZ_JAINVV010000008.1"/>
</dbReference>
<evidence type="ECO:0000313" key="4">
    <source>
        <dbReference type="Proteomes" id="UP000706039"/>
    </source>
</evidence>
<evidence type="ECO:0000313" key="3">
    <source>
        <dbReference type="EMBL" id="MBY8824169.1"/>
    </source>
</evidence>
<dbReference type="InterPro" id="IPR055140">
    <property type="entry name" value="Thiolase_C_2"/>
</dbReference>
<dbReference type="Pfam" id="PF00108">
    <property type="entry name" value="Thiolase_N"/>
    <property type="match status" value="1"/>
</dbReference>
<name>A0ABS7PS56_9SPHN</name>